<dbReference type="SUPFAM" id="SSF51445">
    <property type="entry name" value="(Trans)glycosidases"/>
    <property type="match status" value="1"/>
</dbReference>
<dbReference type="Proteomes" id="UP001234343">
    <property type="component" value="Unassembled WGS sequence"/>
</dbReference>
<sequence length="859" mass="95689">MTALSIMAVLAKRLNSASAVVRAFSLLSVMAVTGCLSVDSKPFKQADLDLLAATLDVQYQVLSTTDKAACARVELSECFTAELTFTFPHAAPADDWVLFFSHLVPIRDVDSNVVSIEHVNGDLHKVNFINAIAAGETVKVPFIAQFWHVSRSDIVPNMYVSGAGLQPRIVKSTEAVVDENTKINYAAHAGDFNDQNRLTRGEDDQLPLATSEWLYDYYSAFASVASEPSEPRIVPNVKVAQWSGEHIVLTKGLNVRALINRGVKPALDELLQAGIVFNDDGLVVNWQVNELPNEHYGLVIDSDSIIVQASNLQSVQYALLSLAQLYDAPTQQIPVGAIDDAPEYAYRGMHIDIARNYNGKNSLFTLLDEMFLGKLNRLHLHFADDEGWRIAIQEFPELTSLGAFRCADDTQCLQPQLGAGPHRTAQVNGYLTEQDYIELLQYAQQRNIEVIPSFDTPGHARAAVQAMEQRWSASGDHTYRLVDPADKTVYSSIQYYNDNTLNPCIDSSYRFVDVVVSRLQAMHQQAGNSLKTFHLGADETAGAWVNSPACEALLGRVLTLDDVHDLLGHFVQKVYAMTQQKGLNLAGWSDGMGTIPTEQRAADMLVTVWTTLAAGGAETAHAWNESPAHSVYSFPDVLYFDFPYQNHPHEPGYYWASKNTDVFKVFQFTPQVLPVHQWLWTERKGHDFAYEHALSNSQPLGIQGQVWSEVIRSPQTLEYMLYPRLYALAERAWAKPEWSASAEQVVTSKGQGREQLLAHQQKAWVSFAQQLTRFHLPRLEARGVNFRLPPPGVKGSQGEYSFNNLYPNLVTEAYVDNAWQVVNKQQAYAADTIFRSRLPDTSVASRSVCADDCLAPKKR</sequence>
<feature type="chain" id="PRO_5045448529" description="beta-N-acetylhexosaminidase" evidence="8">
    <location>
        <begin position="20"/>
        <end position="859"/>
    </location>
</feature>
<comment type="similarity">
    <text evidence="2">Belongs to the glycosyl hydrolase 20 family.</text>
</comment>
<evidence type="ECO:0000256" key="1">
    <source>
        <dbReference type="ARBA" id="ARBA00001231"/>
    </source>
</evidence>
<dbReference type="InterPro" id="IPR012291">
    <property type="entry name" value="CBM2_carb-bd_dom_sf"/>
</dbReference>
<evidence type="ECO:0000256" key="2">
    <source>
        <dbReference type="ARBA" id="ARBA00006285"/>
    </source>
</evidence>
<evidence type="ECO:0000256" key="8">
    <source>
        <dbReference type="SAM" id="SignalP"/>
    </source>
</evidence>
<keyword evidence="4" id="KW-0378">Hydrolase</keyword>
<dbReference type="SUPFAM" id="SSF81296">
    <property type="entry name" value="E set domains"/>
    <property type="match status" value="1"/>
</dbReference>
<dbReference type="InterPro" id="IPR017853">
    <property type="entry name" value="GH"/>
</dbReference>
<dbReference type="InterPro" id="IPR025705">
    <property type="entry name" value="Beta_hexosaminidase_sua/sub"/>
</dbReference>
<gene>
    <name evidence="10" type="ORF">QTP81_00580</name>
</gene>
<protein>
    <recommendedName>
        <fullName evidence="3">beta-N-acetylhexosaminidase</fullName>
        <ecNumber evidence="3">3.2.1.52</ecNumber>
    </recommendedName>
    <alternativeName>
        <fullName evidence="6">Beta-N-acetylhexosaminidase</fullName>
    </alternativeName>
    <alternativeName>
        <fullName evidence="7">N-acetyl-beta-glucosaminidase</fullName>
    </alternativeName>
</protein>
<dbReference type="PRINTS" id="PR00738">
    <property type="entry name" value="GLHYDRLASE20"/>
</dbReference>
<evidence type="ECO:0000256" key="4">
    <source>
        <dbReference type="ARBA" id="ARBA00022801"/>
    </source>
</evidence>
<dbReference type="Pfam" id="PF00728">
    <property type="entry name" value="Glyco_hydro_20"/>
    <property type="match status" value="1"/>
</dbReference>
<dbReference type="InterPro" id="IPR008965">
    <property type="entry name" value="CBM2/CBM3_carb-bd_dom_sf"/>
</dbReference>
<dbReference type="SMART" id="SM01081">
    <property type="entry name" value="CHB_HEX"/>
    <property type="match status" value="1"/>
</dbReference>
<dbReference type="Gene3D" id="3.20.20.80">
    <property type="entry name" value="Glycosidases"/>
    <property type="match status" value="1"/>
</dbReference>
<organism evidence="10 11">
    <name type="scientific">Alteromonas arenosi</name>
    <dbReference type="NCBI Taxonomy" id="3055817"/>
    <lineage>
        <taxon>Bacteria</taxon>
        <taxon>Pseudomonadati</taxon>
        <taxon>Pseudomonadota</taxon>
        <taxon>Gammaproteobacteria</taxon>
        <taxon>Alteromonadales</taxon>
        <taxon>Alteromonadaceae</taxon>
        <taxon>Alteromonas/Salinimonas group</taxon>
        <taxon>Alteromonas</taxon>
    </lineage>
</organism>
<dbReference type="PANTHER" id="PTHR22600">
    <property type="entry name" value="BETA-HEXOSAMINIDASE"/>
    <property type="match status" value="1"/>
</dbReference>
<dbReference type="Gene3D" id="3.30.379.10">
    <property type="entry name" value="Chitobiase/beta-hexosaminidase domain 2-like"/>
    <property type="match status" value="1"/>
</dbReference>
<evidence type="ECO:0000313" key="11">
    <source>
        <dbReference type="Proteomes" id="UP001234343"/>
    </source>
</evidence>
<evidence type="ECO:0000256" key="5">
    <source>
        <dbReference type="ARBA" id="ARBA00023295"/>
    </source>
</evidence>
<dbReference type="InterPro" id="IPR004866">
    <property type="entry name" value="CHB/HEX_N_dom"/>
</dbReference>
<keyword evidence="5" id="KW-0326">Glycosidase</keyword>
<dbReference type="Pfam" id="PF03173">
    <property type="entry name" value="CHB_HEX"/>
    <property type="match status" value="1"/>
</dbReference>
<comment type="caution">
    <text evidence="10">The sequence shown here is derived from an EMBL/GenBank/DDBJ whole genome shotgun (WGS) entry which is preliminary data.</text>
</comment>
<keyword evidence="8" id="KW-0732">Signal</keyword>
<dbReference type="RefSeq" id="WP_289362997.1">
    <property type="nucleotide sequence ID" value="NZ_JAUCBP010000001.1"/>
</dbReference>
<dbReference type="Pfam" id="PF03174">
    <property type="entry name" value="CHB_HEX_C"/>
    <property type="match status" value="1"/>
</dbReference>
<feature type="signal peptide" evidence="8">
    <location>
        <begin position="1"/>
        <end position="19"/>
    </location>
</feature>
<reference evidence="10 11" key="1">
    <citation type="submission" date="2023-06" db="EMBL/GenBank/DDBJ databases">
        <title>Alteromonas sp. ASW11-36 isolated from intertidal sand.</title>
        <authorList>
            <person name="Li Y."/>
        </authorList>
    </citation>
    <scope>NUCLEOTIDE SEQUENCE [LARGE SCALE GENOMIC DNA]</scope>
    <source>
        <strain evidence="10 11">ASW11-36</strain>
    </source>
</reference>
<dbReference type="EC" id="3.2.1.52" evidence="3"/>
<feature type="domain" description="Chitobiase/beta-hexosaminidases N-terminal" evidence="9">
    <location>
        <begin position="53"/>
        <end position="213"/>
    </location>
</feature>
<comment type="catalytic activity">
    <reaction evidence="1">
        <text>Hydrolysis of terminal non-reducing N-acetyl-D-hexosamine residues in N-acetyl-beta-D-hexosaminides.</text>
        <dbReference type="EC" id="3.2.1.52"/>
    </reaction>
</comment>
<evidence type="ECO:0000256" key="3">
    <source>
        <dbReference type="ARBA" id="ARBA00012663"/>
    </source>
</evidence>
<name>A0ABT7SU71_9ALTE</name>
<accession>A0ABT7SU71</accession>
<proteinExistence type="inferred from homology"/>
<dbReference type="PANTHER" id="PTHR22600:SF57">
    <property type="entry name" value="BETA-N-ACETYLHEXOSAMINIDASE"/>
    <property type="match status" value="1"/>
</dbReference>
<dbReference type="Pfam" id="PF02838">
    <property type="entry name" value="Glyco_hydro_20b"/>
    <property type="match status" value="1"/>
</dbReference>
<dbReference type="InterPro" id="IPR015883">
    <property type="entry name" value="Glyco_hydro_20_cat"/>
</dbReference>
<dbReference type="InterPro" id="IPR014756">
    <property type="entry name" value="Ig_E-set"/>
</dbReference>
<dbReference type="Gene3D" id="2.60.40.290">
    <property type="match status" value="1"/>
</dbReference>
<dbReference type="InterPro" id="IPR029018">
    <property type="entry name" value="Hex-like_dom2"/>
</dbReference>
<evidence type="ECO:0000313" key="10">
    <source>
        <dbReference type="EMBL" id="MDM7859097.1"/>
    </source>
</evidence>
<dbReference type="EMBL" id="JAUCBP010000001">
    <property type="protein sequence ID" value="MDM7859097.1"/>
    <property type="molecule type" value="Genomic_DNA"/>
</dbReference>
<dbReference type="SUPFAM" id="SSF55545">
    <property type="entry name" value="beta-N-acetylhexosaminidase-like domain"/>
    <property type="match status" value="1"/>
</dbReference>
<dbReference type="InterPro" id="IPR004867">
    <property type="entry name" value="CHB_C_dom"/>
</dbReference>
<dbReference type="InterPro" id="IPR015882">
    <property type="entry name" value="HEX_bac_N"/>
</dbReference>
<evidence type="ECO:0000256" key="7">
    <source>
        <dbReference type="ARBA" id="ARBA00033000"/>
    </source>
</evidence>
<evidence type="ECO:0000259" key="9">
    <source>
        <dbReference type="SMART" id="SM01081"/>
    </source>
</evidence>
<dbReference type="SUPFAM" id="SSF49384">
    <property type="entry name" value="Carbohydrate-binding domain"/>
    <property type="match status" value="1"/>
</dbReference>
<evidence type="ECO:0000256" key="6">
    <source>
        <dbReference type="ARBA" id="ARBA00030512"/>
    </source>
</evidence>
<keyword evidence="11" id="KW-1185">Reference proteome</keyword>